<dbReference type="InterPro" id="IPR003646">
    <property type="entry name" value="SH3-like_bac-type"/>
</dbReference>
<feature type="domain" description="SH3b" evidence="4">
    <location>
        <begin position="246"/>
        <end position="309"/>
    </location>
</feature>
<evidence type="ECO:0000259" key="4">
    <source>
        <dbReference type="PROSITE" id="PS51781"/>
    </source>
</evidence>
<dbReference type="CDD" id="cd02696">
    <property type="entry name" value="MurNAc-LAA"/>
    <property type="match status" value="1"/>
</dbReference>
<dbReference type="Proteomes" id="UP001342826">
    <property type="component" value="Unassembled WGS sequence"/>
</dbReference>
<dbReference type="SMART" id="SM00287">
    <property type="entry name" value="SH3b"/>
    <property type="match status" value="5"/>
</dbReference>
<evidence type="ECO:0000313" key="6">
    <source>
        <dbReference type="Proteomes" id="UP001342826"/>
    </source>
</evidence>
<feature type="domain" description="SH3b" evidence="4">
    <location>
        <begin position="101"/>
        <end position="169"/>
    </location>
</feature>
<name>A0ABU6NXR1_9BACI</name>
<dbReference type="PROSITE" id="PS51781">
    <property type="entry name" value="SH3B"/>
    <property type="match status" value="5"/>
</dbReference>
<keyword evidence="6" id="KW-1185">Reference proteome</keyword>
<dbReference type="EMBL" id="JARTFS010000005">
    <property type="protein sequence ID" value="MED4401049.1"/>
    <property type="molecule type" value="Genomic_DNA"/>
</dbReference>
<feature type="domain" description="SH3b" evidence="4">
    <location>
        <begin position="174"/>
        <end position="236"/>
    </location>
</feature>
<keyword evidence="3" id="KW-0812">Transmembrane</keyword>
<feature type="transmembrane region" description="Helical" evidence="3">
    <location>
        <begin position="7"/>
        <end position="28"/>
    </location>
</feature>
<keyword evidence="2" id="KW-0961">Cell wall biogenesis/degradation</keyword>
<evidence type="ECO:0000256" key="3">
    <source>
        <dbReference type="SAM" id="Phobius"/>
    </source>
</evidence>
<dbReference type="Gene3D" id="3.40.630.40">
    <property type="entry name" value="Zn-dependent exopeptidases"/>
    <property type="match status" value="1"/>
</dbReference>
<dbReference type="SMART" id="SM00646">
    <property type="entry name" value="Ami_3"/>
    <property type="match status" value="1"/>
</dbReference>
<accession>A0ABU6NXR1</accession>
<sequence>MFRKNTFISALIIFIIMNLFTLSFISYADSTKVKSNVDDLNVRSGPGLTYSVVATLKKGESYEVLKKQNDWLQLKVAGNKKGWVASWLVTESGNNKNTKASSSSTVIESTATGLRVRQGPGTSFPTVTVFEKGTKAVYISKSGSWIQISLNGKEGWVLSSHVKYNTNKSSSSAVKTGMIKGNSINIRKTPSTNGSVIGKMNNGANINIISEQGKWMEIRFNNNKGWVHSDYVTFTKENPKQNTDNKKLGTVTVTSLKVRTKGTLDSNIIDSITKGTKVTILEEKSNWYKISYSGKKTGWVSSSYIAKDGQEKAPSTSSTNKVKILYNGTNVRSGPATTNSVVKRVDKDEQFPIISTSGNWYKINLGNNKTGFVAGWVVETNGGSNSVNKPGVQQYLQNKTIIIDAGHGGRDSGTIGIRGTLEKNLTLKTANLVYNKLKASGANVFLTRSNDTYVSLTSRVSTTHYRTADAFVSIHYDSASNSSTRGVSTFYYNSLKDQTLAKAIQKELVKETNFFDRGIRFGNFHVLRENNRPSVLIELGFLSNRTEEITMNTAGYQEKASQAIYYGLSQYFK</sequence>
<evidence type="ECO:0000256" key="1">
    <source>
        <dbReference type="ARBA" id="ARBA00022801"/>
    </source>
</evidence>
<dbReference type="InterPro" id="IPR002508">
    <property type="entry name" value="MurNAc-LAA_cat"/>
</dbReference>
<dbReference type="Pfam" id="PF08239">
    <property type="entry name" value="SH3_3"/>
    <property type="match status" value="5"/>
</dbReference>
<dbReference type="Pfam" id="PF01520">
    <property type="entry name" value="Amidase_3"/>
    <property type="match status" value="1"/>
</dbReference>
<dbReference type="InterPro" id="IPR052354">
    <property type="entry name" value="Cell_Wall_Dynamics_Protein"/>
</dbReference>
<keyword evidence="3" id="KW-0472">Membrane</keyword>
<dbReference type="Gene3D" id="2.30.30.40">
    <property type="entry name" value="SH3 Domains"/>
    <property type="match status" value="5"/>
</dbReference>
<dbReference type="RefSeq" id="WP_328015035.1">
    <property type="nucleotide sequence ID" value="NZ_JARTFS010000005.1"/>
</dbReference>
<proteinExistence type="predicted"/>
<feature type="domain" description="SH3b" evidence="4">
    <location>
        <begin position="317"/>
        <end position="381"/>
    </location>
</feature>
<keyword evidence="1" id="KW-0378">Hydrolase</keyword>
<dbReference type="SUPFAM" id="SSF53187">
    <property type="entry name" value="Zn-dependent exopeptidases"/>
    <property type="match status" value="1"/>
</dbReference>
<keyword evidence="3" id="KW-1133">Transmembrane helix</keyword>
<evidence type="ECO:0000256" key="2">
    <source>
        <dbReference type="ARBA" id="ARBA00023316"/>
    </source>
</evidence>
<reference evidence="5 6" key="1">
    <citation type="submission" date="2023-03" db="EMBL/GenBank/DDBJ databases">
        <title>Bacillus Genome Sequencing.</title>
        <authorList>
            <person name="Dunlap C."/>
        </authorList>
    </citation>
    <scope>NUCLEOTIDE SEQUENCE [LARGE SCALE GENOMIC DNA]</scope>
    <source>
        <strain evidence="5 6">NRS-1717</strain>
    </source>
</reference>
<protein>
    <submittedName>
        <fullName evidence="5">SH3 domain-containing protein</fullName>
    </submittedName>
</protein>
<evidence type="ECO:0000313" key="5">
    <source>
        <dbReference type="EMBL" id="MED4401049.1"/>
    </source>
</evidence>
<feature type="domain" description="SH3b" evidence="4">
    <location>
        <begin position="30"/>
        <end position="92"/>
    </location>
</feature>
<comment type="caution">
    <text evidence="5">The sequence shown here is derived from an EMBL/GenBank/DDBJ whole genome shotgun (WGS) entry which is preliminary data.</text>
</comment>
<organism evidence="5 6">
    <name type="scientific">Metabacillus fastidiosus</name>
    <dbReference type="NCBI Taxonomy" id="1458"/>
    <lineage>
        <taxon>Bacteria</taxon>
        <taxon>Bacillati</taxon>
        <taxon>Bacillota</taxon>
        <taxon>Bacilli</taxon>
        <taxon>Bacillales</taxon>
        <taxon>Bacillaceae</taxon>
        <taxon>Metabacillus</taxon>
    </lineage>
</organism>
<dbReference type="PANTHER" id="PTHR34408:SF1">
    <property type="entry name" value="GLYCOSYL HYDROLASE FAMILY 19 DOMAIN-CONTAINING PROTEIN HI_1415"/>
    <property type="match status" value="1"/>
</dbReference>
<dbReference type="PIRSF" id="PIRSF037846">
    <property type="entry name" value="Autolysin_YrvJ_prd"/>
    <property type="match status" value="1"/>
</dbReference>
<dbReference type="PANTHER" id="PTHR34408">
    <property type="entry name" value="FAMILY PROTEIN, PUTATIVE-RELATED"/>
    <property type="match status" value="1"/>
</dbReference>
<gene>
    <name evidence="5" type="ORF">P9271_06845</name>
</gene>
<dbReference type="InterPro" id="IPR017293">
    <property type="entry name" value="N-acetylmuramoyl-L-ala_amidase"/>
</dbReference>